<evidence type="ECO:0000313" key="5">
    <source>
        <dbReference type="Proteomes" id="UP000175691"/>
    </source>
</evidence>
<dbReference type="AlphaFoldDB" id="A0A1E7ZBN3"/>
<dbReference type="PANTHER" id="PTHR48111">
    <property type="entry name" value="REGULATOR OF RPOS"/>
    <property type="match status" value="1"/>
</dbReference>
<comment type="caution">
    <text evidence="4">The sequence shown here is derived from an EMBL/GenBank/DDBJ whole genome shotgun (WGS) entry which is preliminary data.</text>
</comment>
<dbReference type="SUPFAM" id="SSF52172">
    <property type="entry name" value="CheY-like"/>
    <property type="match status" value="1"/>
</dbReference>
<keyword evidence="5" id="KW-1185">Reference proteome</keyword>
<name>A0A1E7ZBN3_9ALTE</name>
<dbReference type="Pfam" id="PF00072">
    <property type="entry name" value="Response_reg"/>
    <property type="match status" value="1"/>
</dbReference>
<dbReference type="PANTHER" id="PTHR48111:SF56">
    <property type="entry name" value="TETRATHIONATE RESPONSE REGULATORY PROTEIN TTRR"/>
    <property type="match status" value="1"/>
</dbReference>
<evidence type="ECO:0000256" key="2">
    <source>
        <dbReference type="PROSITE-ProRule" id="PRU00169"/>
    </source>
</evidence>
<dbReference type="Gene3D" id="3.40.50.2300">
    <property type="match status" value="1"/>
</dbReference>
<keyword evidence="1" id="KW-0238">DNA-binding</keyword>
<accession>A0A1E7ZBN3</accession>
<protein>
    <submittedName>
        <fullName evidence="4">Two-component system response regulator</fullName>
    </submittedName>
</protein>
<dbReference type="Proteomes" id="UP000175691">
    <property type="component" value="Unassembled WGS sequence"/>
</dbReference>
<dbReference type="InterPro" id="IPR001789">
    <property type="entry name" value="Sig_transdc_resp-reg_receiver"/>
</dbReference>
<reference evidence="4 5" key="1">
    <citation type="submission" date="2016-08" db="EMBL/GenBank/DDBJ databases">
        <authorList>
            <person name="Seilhamer J.J."/>
        </authorList>
    </citation>
    <scope>NUCLEOTIDE SEQUENCE [LARGE SCALE GENOMIC DNA]</scope>
    <source>
        <strain evidence="4 5">KCTC 42603</strain>
    </source>
</reference>
<dbReference type="GO" id="GO:0032993">
    <property type="term" value="C:protein-DNA complex"/>
    <property type="evidence" value="ECO:0007669"/>
    <property type="project" value="TreeGrafter"/>
</dbReference>
<evidence type="ECO:0000313" key="4">
    <source>
        <dbReference type="EMBL" id="OFC70917.1"/>
    </source>
</evidence>
<dbReference type="GO" id="GO:0006355">
    <property type="term" value="P:regulation of DNA-templated transcription"/>
    <property type="evidence" value="ECO:0007669"/>
    <property type="project" value="TreeGrafter"/>
</dbReference>
<dbReference type="GO" id="GO:0000156">
    <property type="term" value="F:phosphorelay response regulator activity"/>
    <property type="evidence" value="ECO:0007669"/>
    <property type="project" value="TreeGrafter"/>
</dbReference>
<dbReference type="GO" id="GO:0005829">
    <property type="term" value="C:cytosol"/>
    <property type="evidence" value="ECO:0007669"/>
    <property type="project" value="TreeGrafter"/>
</dbReference>
<feature type="domain" description="Response regulatory" evidence="3">
    <location>
        <begin position="5"/>
        <end position="119"/>
    </location>
</feature>
<evidence type="ECO:0000256" key="1">
    <source>
        <dbReference type="ARBA" id="ARBA00023125"/>
    </source>
</evidence>
<organism evidence="4 5">
    <name type="scientific">Alteromonas confluentis</name>
    <dbReference type="NCBI Taxonomy" id="1656094"/>
    <lineage>
        <taxon>Bacteria</taxon>
        <taxon>Pseudomonadati</taxon>
        <taxon>Pseudomonadota</taxon>
        <taxon>Gammaproteobacteria</taxon>
        <taxon>Alteromonadales</taxon>
        <taxon>Alteromonadaceae</taxon>
        <taxon>Alteromonas/Salinimonas group</taxon>
        <taxon>Alteromonas</taxon>
    </lineage>
</organism>
<proteinExistence type="predicted"/>
<dbReference type="InterPro" id="IPR039420">
    <property type="entry name" value="WalR-like"/>
</dbReference>
<dbReference type="PROSITE" id="PS50110">
    <property type="entry name" value="RESPONSE_REGULATORY"/>
    <property type="match status" value="1"/>
</dbReference>
<dbReference type="Gene3D" id="1.10.10.60">
    <property type="entry name" value="Homeodomain-like"/>
    <property type="match status" value="1"/>
</dbReference>
<feature type="modified residue" description="4-aspartylphosphate" evidence="2">
    <location>
        <position position="54"/>
    </location>
</feature>
<dbReference type="InterPro" id="IPR002197">
    <property type="entry name" value="HTH_Fis"/>
</dbReference>
<sequence>MMKKTVLIIDDDVRLSEVLSRRFKAKTDYLVHCYSSASEALAHEPQSVFAVFLDMMLEDEIGLDFITQLKTHFSPEHLIIMTGYASIPTTVQAIKKGATDYLSKPVTFQALLQRLEGAQPNHEQTEPHLPMTPAQAEWEHIQRALHDNNNNISATAKALGMHRRTLQRKLQKLSPS</sequence>
<dbReference type="Pfam" id="PF02954">
    <property type="entry name" value="HTH_8"/>
    <property type="match status" value="1"/>
</dbReference>
<dbReference type="STRING" id="1656094.BFC18_10750"/>
<evidence type="ECO:0000259" key="3">
    <source>
        <dbReference type="PROSITE" id="PS50110"/>
    </source>
</evidence>
<gene>
    <name evidence="4" type="ORF">BFC18_10750</name>
</gene>
<dbReference type="InterPro" id="IPR011006">
    <property type="entry name" value="CheY-like_superfamily"/>
</dbReference>
<dbReference type="PRINTS" id="PR01590">
    <property type="entry name" value="HTHFIS"/>
</dbReference>
<dbReference type="SMART" id="SM00448">
    <property type="entry name" value="REC"/>
    <property type="match status" value="1"/>
</dbReference>
<dbReference type="EMBL" id="MDHN01000021">
    <property type="protein sequence ID" value="OFC70917.1"/>
    <property type="molecule type" value="Genomic_DNA"/>
</dbReference>
<keyword evidence="2" id="KW-0597">Phosphoprotein</keyword>
<dbReference type="GO" id="GO:0000976">
    <property type="term" value="F:transcription cis-regulatory region binding"/>
    <property type="evidence" value="ECO:0007669"/>
    <property type="project" value="TreeGrafter"/>
</dbReference>